<keyword evidence="3" id="KW-1185">Reference proteome</keyword>
<evidence type="ECO:0000259" key="1">
    <source>
        <dbReference type="Pfam" id="PF14856"/>
    </source>
</evidence>
<organism evidence="2 3">
    <name type="scientific">Anthostomella pinea</name>
    <dbReference type="NCBI Taxonomy" id="933095"/>
    <lineage>
        <taxon>Eukaryota</taxon>
        <taxon>Fungi</taxon>
        <taxon>Dikarya</taxon>
        <taxon>Ascomycota</taxon>
        <taxon>Pezizomycotina</taxon>
        <taxon>Sordariomycetes</taxon>
        <taxon>Xylariomycetidae</taxon>
        <taxon>Xylariales</taxon>
        <taxon>Xylariaceae</taxon>
        <taxon>Anthostomella</taxon>
    </lineage>
</organism>
<dbReference type="InterPro" id="IPR029226">
    <property type="entry name" value="Ecp2-like"/>
</dbReference>
<dbReference type="Proteomes" id="UP001295740">
    <property type="component" value="Unassembled WGS sequence"/>
</dbReference>
<dbReference type="AlphaFoldDB" id="A0AAI8VIR7"/>
<accession>A0AAI8VIR7</accession>
<reference evidence="2" key="1">
    <citation type="submission" date="2023-10" db="EMBL/GenBank/DDBJ databases">
        <authorList>
            <person name="Hackl T."/>
        </authorList>
    </citation>
    <scope>NUCLEOTIDE SEQUENCE</scope>
</reference>
<feature type="domain" description="Ecp2 effector protein-like" evidence="1">
    <location>
        <begin position="41"/>
        <end position="127"/>
    </location>
</feature>
<dbReference type="EMBL" id="CAUWAG010000007">
    <property type="protein sequence ID" value="CAJ2505704.1"/>
    <property type="molecule type" value="Genomic_DNA"/>
</dbReference>
<proteinExistence type="predicted"/>
<comment type="caution">
    <text evidence="2">The sequence shown here is derived from an EMBL/GenBank/DDBJ whole genome shotgun (WGS) entry which is preliminary data.</text>
</comment>
<evidence type="ECO:0000313" key="2">
    <source>
        <dbReference type="EMBL" id="CAJ2505704.1"/>
    </source>
</evidence>
<gene>
    <name evidence="2" type="ORF">KHLLAP_LOCUS6172</name>
</gene>
<protein>
    <submittedName>
        <fullName evidence="2">Uu.00g130980.m01.CDS01</fullName>
    </submittedName>
</protein>
<name>A0AAI8VIR7_9PEZI</name>
<dbReference type="Pfam" id="PF14856">
    <property type="entry name" value="Hce2"/>
    <property type="match status" value="1"/>
</dbReference>
<sequence>MSLANAELGSVLDGGIRWYSRNTTQTMCRNNTDQGGLPIWHLALAADCKALRDEYYTTNGYFQITDWDDLDWFSLRENGTCSFSVKRADDQTGPDVWIGNEDIATYINEALDKAVGGAVAQGGGFRCRSVTEPVYEMLKWRVWRIFPAAAEGVGPGEL</sequence>
<evidence type="ECO:0000313" key="3">
    <source>
        <dbReference type="Proteomes" id="UP001295740"/>
    </source>
</evidence>